<proteinExistence type="predicted"/>
<gene>
    <name evidence="1" type="ORF">MOF03_18170</name>
</gene>
<accession>A0A9Q4HPB7</accession>
<evidence type="ECO:0000313" key="2">
    <source>
        <dbReference type="Proteomes" id="UP001073053"/>
    </source>
</evidence>
<dbReference type="EMBL" id="JALAWA010000013">
    <property type="protein sequence ID" value="MCY9186535.1"/>
    <property type="molecule type" value="Genomic_DNA"/>
</dbReference>
<evidence type="ECO:0000313" key="1">
    <source>
        <dbReference type="EMBL" id="MCY9186535.1"/>
    </source>
</evidence>
<comment type="caution">
    <text evidence="1">The sequence shown here is derived from an EMBL/GenBank/DDBJ whole genome shotgun (WGS) entry which is preliminary data.</text>
</comment>
<name>A0A9Q4HPB7_9BACI</name>
<reference evidence="1" key="1">
    <citation type="submission" date="2022-02" db="EMBL/GenBank/DDBJ databases">
        <title>Crop Bioprotection Bacillus Genome Sequencing.</title>
        <authorList>
            <person name="Dunlap C."/>
        </authorList>
    </citation>
    <scope>NUCLEOTIDE SEQUENCE</scope>
    <source>
        <strain evidence="1">EC49O2N-C10</strain>
    </source>
</reference>
<dbReference type="RefSeq" id="WP_268522563.1">
    <property type="nucleotide sequence ID" value="NZ_JALAWA010000013.1"/>
</dbReference>
<organism evidence="1 2">
    <name type="scientific">Bacillus halotolerans</name>
    <dbReference type="NCBI Taxonomy" id="260554"/>
    <lineage>
        <taxon>Bacteria</taxon>
        <taxon>Bacillati</taxon>
        <taxon>Bacillota</taxon>
        <taxon>Bacilli</taxon>
        <taxon>Bacillales</taxon>
        <taxon>Bacillaceae</taxon>
        <taxon>Bacillus</taxon>
    </lineage>
</organism>
<dbReference type="Proteomes" id="UP001073053">
    <property type="component" value="Unassembled WGS sequence"/>
</dbReference>
<dbReference type="AlphaFoldDB" id="A0A9Q4HPB7"/>
<sequence>MRKATGKQLQLIAQMESLINKKFTGSTIKEASEFISKHMDEYQEQKELVAESDILYDDIYYYEHF</sequence>
<protein>
    <submittedName>
        <fullName evidence="1">Uncharacterized protein</fullName>
    </submittedName>
</protein>